<name>A0A3P7NI25_DIBLA</name>
<dbReference type="PANTHER" id="PTHR34927:SF1">
    <property type="entry name" value="IQ DOMAIN-CONTAINING PROTEIN K"/>
    <property type="match status" value="1"/>
</dbReference>
<dbReference type="Pfam" id="PF00612">
    <property type="entry name" value="IQ"/>
    <property type="match status" value="1"/>
</dbReference>
<dbReference type="PANTHER" id="PTHR34927">
    <property type="entry name" value="IQ DOMAIN-CONTAINING PROTEIN K"/>
    <property type="match status" value="1"/>
</dbReference>
<dbReference type="PROSITE" id="PS50096">
    <property type="entry name" value="IQ"/>
    <property type="match status" value="1"/>
</dbReference>
<dbReference type="OrthoDB" id="2155538at2759"/>
<dbReference type="SMART" id="SM00015">
    <property type="entry name" value="IQ"/>
    <property type="match status" value="1"/>
</dbReference>
<proteinExistence type="predicted"/>
<dbReference type="InterPro" id="IPR043408">
    <property type="entry name" value="IQCK"/>
</dbReference>
<keyword evidence="2" id="KW-1185">Reference proteome</keyword>
<sequence>MRLYARNPRRSGREEVNQLGDIPWVAAHWKTNPRVPLPLSWQWTRAEAATVLQSHWRGYLARHYVEPEDVKIKIS</sequence>
<protein>
    <submittedName>
        <fullName evidence="1">Uncharacterized protein</fullName>
    </submittedName>
</protein>
<evidence type="ECO:0000313" key="1">
    <source>
        <dbReference type="EMBL" id="VDN39970.1"/>
    </source>
</evidence>
<dbReference type="Proteomes" id="UP000281553">
    <property type="component" value="Unassembled WGS sequence"/>
</dbReference>
<gene>
    <name evidence="1" type="ORF">DILT_LOCUS18087</name>
</gene>
<dbReference type="Gene3D" id="1.20.5.190">
    <property type="match status" value="1"/>
</dbReference>
<organism evidence="1 2">
    <name type="scientific">Dibothriocephalus latus</name>
    <name type="common">Fish tapeworm</name>
    <name type="synonym">Diphyllobothrium latum</name>
    <dbReference type="NCBI Taxonomy" id="60516"/>
    <lineage>
        <taxon>Eukaryota</taxon>
        <taxon>Metazoa</taxon>
        <taxon>Spiralia</taxon>
        <taxon>Lophotrochozoa</taxon>
        <taxon>Platyhelminthes</taxon>
        <taxon>Cestoda</taxon>
        <taxon>Eucestoda</taxon>
        <taxon>Diphyllobothriidea</taxon>
        <taxon>Diphyllobothriidae</taxon>
        <taxon>Dibothriocephalus</taxon>
    </lineage>
</organism>
<dbReference type="InterPro" id="IPR000048">
    <property type="entry name" value="IQ_motif_EF-hand-BS"/>
</dbReference>
<dbReference type="AlphaFoldDB" id="A0A3P7NI25"/>
<dbReference type="EMBL" id="UYRU01097240">
    <property type="protein sequence ID" value="VDN39970.1"/>
    <property type="molecule type" value="Genomic_DNA"/>
</dbReference>
<reference evidence="1 2" key="1">
    <citation type="submission" date="2018-11" db="EMBL/GenBank/DDBJ databases">
        <authorList>
            <consortium name="Pathogen Informatics"/>
        </authorList>
    </citation>
    <scope>NUCLEOTIDE SEQUENCE [LARGE SCALE GENOMIC DNA]</scope>
</reference>
<accession>A0A3P7NI25</accession>
<evidence type="ECO:0000313" key="2">
    <source>
        <dbReference type="Proteomes" id="UP000281553"/>
    </source>
</evidence>